<feature type="domain" description="CBS" evidence="13">
    <location>
        <begin position="7"/>
        <end position="64"/>
    </location>
</feature>
<feature type="coiled-coil region" evidence="9">
    <location>
        <begin position="347"/>
        <end position="374"/>
    </location>
</feature>
<dbReference type="InterPro" id="IPR003593">
    <property type="entry name" value="AAA+_ATPase"/>
</dbReference>
<dbReference type="SUPFAM" id="SSF55785">
    <property type="entry name" value="PYP-like sensor domain (PAS domain)"/>
    <property type="match status" value="2"/>
</dbReference>
<keyword evidence="15" id="KW-1185">Reference proteome</keyword>
<dbReference type="InterPro" id="IPR025943">
    <property type="entry name" value="Sigma_54_int_dom_ATP-bd_2"/>
</dbReference>
<gene>
    <name evidence="14" type="ORF">DCCM_4381</name>
</gene>
<dbReference type="Pfam" id="PF00571">
    <property type="entry name" value="CBS"/>
    <property type="match status" value="2"/>
</dbReference>
<dbReference type="InterPro" id="IPR035965">
    <property type="entry name" value="PAS-like_dom_sf"/>
</dbReference>
<evidence type="ECO:0000259" key="11">
    <source>
        <dbReference type="PROSITE" id="PS50112"/>
    </source>
</evidence>
<dbReference type="InterPro" id="IPR009057">
    <property type="entry name" value="Homeodomain-like_sf"/>
</dbReference>
<dbReference type="InterPro" id="IPR013767">
    <property type="entry name" value="PAS_fold"/>
</dbReference>
<name>A0A2L2XG84_9FIRM</name>
<reference evidence="15" key="1">
    <citation type="submission" date="2018-02" db="EMBL/GenBank/DDBJ databases">
        <title>Genome sequence of Desulfocucumis palustris strain NAW-5.</title>
        <authorList>
            <person name="Watanabe M."/>
            <person name="Kojima H."/>
            <person name="Fukui M."/>
        </authorList>
    </citation>
    <scope>NUCLEOTIDE SEQUENCE [LARGE SCALE GENOMIC DNA]</scope>
    <source>
        <strain evidence="15">NAW-5</strain>
    </source>
</reference>
<dbReference type="CDD" id="cd00130">
    <property type="entry name" value="PAS"/>
    <property type="match status" value="2"/>
</dbReference>
<keyword evidence="1" id="KW-0547">Nucleotide-binding</keyword>
<dbReference type="Pfam" id="PF00158">
    <property type="entry name" value="Sigma54_activat"/>
    <property type="match status" value="1"/>
</dbReference>
<evidence type="ECO:0000256" key="2">
    <source>
        <dbReference type="ARBA" id="ARBA00022797"/>
    </source>
</evidence>
<dbReference type="PROSITE" id="PS00688">
    <property type="entry name" value="SIGMA54_INTERACT_3"/>
    <property type="match status" value="1"/>
</dbReference>
<feature type="domain" description="PAC" evidence="12">
    <location>
        <begin position="305"/>
        <end position="356"/>
    </location>
</feature>
<evidence type="ECO:0000313" key="15">
    <source>
        <dbReference type="Proteomes" id="UP000239549"/>
    </source>
</evidence>
<dbReference type="SMART" id="SM00091">
    <property type="entry name" value="PAS"/>
    <property type="match status" value="2"/>
</dbReference>
<protein>
    <recommendedName>
        <fullName evidence="7">HTH-type transcriptional regulatory protein TyrR</fullName>
    </recommendedName>
</protein>
<dbReference type="CDD" id="cd00009">
    <property type="entry name" value="AAA"/>
    <property type="match status" value="1"/>
</dbReference>
<dbReference type="Gene3D" id="3.30.450.20">
    <property type="entry name" value="PAS domain"/>
    <property type="match status" value="2"/>
</dbReference>
<dbReference type="AlphaFoldDB" id="A0A2L2XG84"/>
<dbReference type="InterPro" id="IPR030828">
    <property type="entry name" value="HTH_TyrR"/>
</dbReference>
<dbReference type="Pfam" id="PF18024">
    <property type="entry name" value="HTH_50"/>
    <property type="match status" value="1"/>
</dbReference>
<keyword evidence="4" id="KW-0805">Transcription regulation</keyword>
<dbReference type="Pfam" id="PF00989">
    <property type="entry name" value="PAS"/>
    <property type="match status" value="1"/>
</dbReference>
<dbReference type="PANTHER" id="PTHR32071">
    <property type="entry name" value="TRANSCRIPTIONAL REGULATORY PROTEIN"/>
    <property type="match status" value="1"/>
</dbReference>
<keyword evidence="5" id="KW-0238">DNA-binding</keyword>
<dbReference type="SMART" id="SM00382">
    <property type="entry name" value="AAA"/>
    <property type="match status" value="1"/>
</dbReference>
<dbReference type="Proteomes" id="UP000239549">
    <property type="component" value="Unassembled WGS sequence"/>
</dbReference>
<dbReference type="RefSeq" id="WP_104373335.1">
    <property type="nucleotide sequence ID" value="NZ_BFAV01000157.1"/>
</dbReference>
<evidence type="ECO:0000256" key="4">
    <source>
        <dbReference type="ARBA" id="ARBA00023015"/>
    </source>
</evidence>
<evidence type="ECO:0000256" key="8">
    <source>
        <dbReference type="PROSITE-ProRule" id="PRU00703"/>
    </source>
</evidence>
<evidence type="ECO:0000259" key="12">
    <source>
        <dbReference type="PROSITE" id="PS50113"/>
    </source>
</evidence>
<keyword evidence="2" id="KW-0058">Aromatic hydrocarbons catabolism</keyword>
<dbReference type="InterPro" id="IPR000014">
    <property type="entry name" value="PAS"/>
</dbReference>
<dbReference type="InterPro" id="IPR025944">
    <property type="entry name" value="Sigma_54_int_dom_CS"/>
</dbReference>
<dbReference type="FunFam" id="3.40.50.300:FF:000006">
    <property type="entry name" value="DNA-binding transcriptional regulator NtrC"/>
    <property type="match status" value="1"/>
</dbReference>
<dbReference type="Gene3D" id="1.10.8.60">
    <property type="match status" value="1"/>
</dbReference>
<dbReference type="InterPro" id="IPR025662">
    <property type="entry name" value="Sigma_54_int_dom_ATP-bd_1"/>
</dbReference>
<feature type="domain" description="Sigma-54 factor interaction" evidence="10">
    <location>
        <begin position="381"/>
        <end position="610"/>
    </location>
</feature>
<dbReference type="SUPFAM" id="SSF46689">
    <property type="entry name" value="Homeodomain-like"/>
    <property type="match status" value="1"/>
</dbReference>
<dbReference type="InterPro" id="IPR000700">
    <property type="entry name" value="PAS-assoc_C"/>
</dbReference>
<sequence length="695" mass="77367">MLVSKLMIKTAITIAMDSPLLEAWKMMMDSNIMGIPVTGGNDGIAGMITREDIISAGPDCVNPSFTVGQAMEKNVAVITENTPLVEAWMLPGRVFPVVNDEGRLTGILDKNAVSPELFNMASYMQQQLEAILDSAHNGIIAIDKTGKVTIFNSAAEKITRRSKSWALGKHLSQVIIPQDLLDVLKEGKTQRHVKFSVHYSTGSHIYLTNRNPIIENGETVGAVAVFQDISEIEFISEELNSVKHLNKELEGIIESSYDGIVITDRSGNITKSNGAFKKTFGMDTDSSGVKDAFSPGIIETVLQQGEAVTQVEKTPSGNHILVTANPVRNDHNEIFRVVVNVRDLTELNHLRQELEQSKKLSEQYQKELSQLRQKHFKQTGLVFSSPKMQELLKTALRLSQVDSTVLLLGESGVGKEVIATTIHSQSHRKEGPFIAVNCGAIPADLLESELFGYEKGAFTGANREGKSGMFELANGGTLFLDEIGDLPKDFQVKLLRAIQEREIMRVGGNKPRPINVRIIAATNHDLENLVREGKFREDLYFRLNVVPLDIPPLRERKEDIIPLIYSFKNKFSKAYEINKDIAPEVYDILLQYQWPGNVRELENVIERLMVTTNGDTIGVNDIPPHLINYTPDNHPEIKVQGIIPLKEAVNTVERQLISNALKQFGSTYKAARVLQVDQSTIVRKANKLNIYHKDT</sequence>
<evidence type="ECO:0000256" key="5">
    <source>
        <dbReference type="ARBA" id="ARBA00023125"/>
    </source>
</evidence>
<dbReference type="SUPFAM" id="SSF54631">
    <property type="entry name" value="CBS-domain pair"/>
    <property type="match status" value="1"/>
</dbReference>
<proteinExistence type="predicted"/>
<evidence type="ECO:0000313" key="14">
    <source>
        <dbReference type="EMBL" id="GBF35258.1"/>
    </source>
</evidence>
<dbReference type="GO" id="GO:0006355">
    <property type="term" value="P:regulation of DNA-templated transcription"/>
    <property type="evidence" value="ECO:0007669"/>
    <property type="project" value="InterPro"/>
</dbReference>
<dbReference type="Gene3D" id="1.10.10.60">
    <property type="entry name" value="Homeodomain-like"/>
    <property type="match status" value="1"/>
</dbReference>
<dbReference type="PROSITE" id="PS50045">
    <property type="entry name" value="SIGMA54_INTERACT_4"/>
    <property type="match status" value="1"/>
</dbReference>
<dbReference type="PANTHER" id="PTHR32071:SF57">
    <property type="entry name" value="C4-DICARBOXYLATE TRANSPORT TRANSCRIPTIONAL REGULATORY PROTEIN DCTD"/>
    <property type="match status" value="1"/>
</dbReference>
<evidence type="ECO:0000256" key="9">
    <source>
        <dbReference type="SAM" id="Coils"/>
    </source>
</evidence>
<evidence type="ECO:0000256" key="1">
    <source>
        <dbReference type="ARBA" id="ARBA00022741"/>
    </source>
</evidence>
<dbReference type="GO" id="GO:0003677">
    <property type="term" value="F:DNA binding"/>
    <property type="evidence" value="ECO:0007669"/>
    <property type="project" value="UniProtKB-KW"/>
</dbReference>
<accession>A0A2L2XG84</accession>
<evidence type="ECO:0000256" key="7">
    <source>
        <dbReference type="ARBA" id="ARBA00029500"/>
    </source>
</evidence>
<dbReference type="PROSITE" id="PS51371">
    <property type="entry name" value="CBS"/>
    <property type="match status" value="1"/>
</dbReference>
<evidence type="ECO:0000256" key="3">
    <source>
        <dbReference type="ARBA" id="ARBA00022840"/>
    </source>
</evidence>
<comment type="caution">
    <text evidence="14">The sequence shown here is derived from an EMBL/GenBank/DDBJ whole genome shotgun (WGS) entry which is preliminary data.</text>
</comment>
<keyword evidence="3" id="KW-0067">ATP-binding</keyword>
<dbReference type="GO" id="GO:0005524">
    <property type="term" value="F:ATP binding"/>
    <property type="evidence" value="ECO:0007669"/>
    <property type="project" value="UniProtKB-KW"/>
</dbReference>
<evidence type="ECO:0000259" key="13">
    <source>
        <dbReference type="PROSITE" id="PS51371"/>
    </source>
</evidence>
<dbReference type="InterPro" id="IPR002078">
    <property type="entry name" value="Sigma_54_int"/>
</dbReference>
<feature type="domain" description="PAS" evidence="11">
    <location>
        <begin position="124"/>
        <end position="179"/>
    </location>
</feature>
<dbReference type="OrthoDB" id="1803236at2"/>
<dbReference type="InterPro" id="IPR000644">
    <property type="entry name" value="CBS_dom"/>
</dbReference>
<dbReference type="NCBIfam" id="TIGR00229">
    <property type="entry name" value="sensory_box"/>
    <property type="match status" value="2"/>
</dbReference>
<keyword evidence="6" id="KW-0804">Transcription</keyword>
<dbReference type="InterPro" id="IPR046342">
    <property type="entry name" value="CBS_dom_sf"/>
</dbReference>
<keyword evidence="8" id="KW-0129">CBS domain</keyword>
<dbReference type="Gene3D" id="3.10.580.10">
    <property type="entry name" value="CBS-domain"/>
    <property type="match status" value="1"/>
</dbReference>
<dbReference type="InterPro" id="IPR027417">
    <property type="entry name" value="P-loop_NTPase"/>
</dbReference>
<organism evidence="14 15">
    <name type="scientific">Desulfocucumis palustris</name>
    <dbReference type="NCBI Taxonomy" id="1898651"/>
    <lineage>
        <taxon>Bacteria</taxon>
        <taxon>Bacillati</taxon>
        <taxon>Bacillota</taxon>
        <taxon>Clostridia</taxon>
        <taxon>Eubacteriales</taxon>
        <taxon>Desulfocucumaceae</taxon>
        <taxon>Desulfocucumis</taxon>
    </lineage>
</organism>
<dbReference type="PROSITE" id="PS50112">
    <property type="entry name" value="PAS"/>
    <property type="match status" value="1"/>
</dbReference>
<evidence type="ECO:0000256" key="6">
    <source>
        <dbReference type="ARBA" id="ARBA00023163"/>
    </source>
</evidence>
<keyword evidence="9" id="KW-0175">Coiled coil</keyword>
<dbReference type="CDD" id="cd02205">
    <property type="entry name" value="CBS_pair_SF"/>
    <property type="match status" value="1"/>
</dbReference>
<evidence type="ECO:0000259" key="10">
    <source>
        <dbReference type="PROSITE" id="PS50045"/>
    </source>
</evidence>
<dbReference type="Pfam" id="PF25601">
    <property type="entry name" value="AAA_lid_14"/>
    <property type="match status" value="1"/>
</dbReference>
<dbReference type="EMBL" id="BFAV01000157">
    <property type="protein sequence ID" value="GBF35258.1"/>
    <property type="molecule type" value="Genomic_DNA"/>
</dbReference>
<dbReference type="Gene3D" id="3.40.50.300">
    <property type="entry name" value="P-loop containing nucleotide triphosphate hydrolases"/>
    <property type="match status" value="1"/>
</dbReference>
<dbReference type="Pfam" id="PF13426">
    <property type="entry name" value="PAS_9"/>
    <property type="match status" value="1"/>
</dbReference>
<dbReference type="PROSITE" id="PS00675">
    <property type="entry name" value="SIGMA54_INTERACT_1"/>
    <property type="match status" value="1"/>
</dbReference>
<dbReference type="InterPro" id="IPR058031">
    <property type="entry name" value="AAA_lid_NorR"/>
</dbReference>
<dbReference type="PROSITE" id="PS50113">
    <property type="entry name" value="PAC"/>
    <property type="match status" value="1"/>
</dbReference>
<dbReference type="SUPFAM" id="SSF52540">
    <property type="entry name" value="P-loop containing nucleoside triphosphate hydrolases"/>
    <property type="match status" value="1"/>
</dbReference>
<dbReference type="PROSITE" id="PS00676">
    <property type="entry name" value="SIGMA54_INTERACT_2"/>
    <property type="match status" value="1"/>
</dbReference>